<dbReference type="PANTHER" id="PTHR46599">
    <property type="entry name" value="PIGGYBAC TRANSPOSABLE ELEMENT-DERIVED PROTEIN 4"/>
    <property type="match status" value="1"/>
</dbReference>
<organism evidence="2">
    <name type="scientific">Sipha flava</name>
    <name type="common">yellow sugarcane aphid</name>
    <dbReference type="NCBI Taxonomy" id="143950"/>
    <lineage>
        <taxon>Eukaryota</taxon>
        <taxon>Metazoa</taxon>
        <taxon>Ecdysozoa</taxon>
        <taxon>Arthropoda</taxon>
        <taxon>Hexapoda</taxon>
        <taxon>Insecta</taxon>
        <taxon>Pterygota</taxon>
        <taxon>Neoptera</taxon>
        <taxon>Paraneoptera</taxon>
        <taxon>Hemiptera</taxon>
        <taxon>Sternorrhyncha</taxon>
        <taxon>Aphidomorpha</taxon>
        <taxon>Aphidoidea</taxon>
        <taxon>Aphididae</taxon>
        <taxon>Sipha</taxon>
    </lineage>
</organism>
<gene>
    <name evidence="2" type="primary">PGBD4_10</name>
    <name evidence="2" type="ORF">g.108744</name>
</gene>
<dbReference type="Pfam" id="PF13843">
    <property type="entry name" value="DDE_Tnp_1_7"/>
    <property type="match status" value="1"/>
</dbReference>
<dbReference type="AlphaFoldDB" id="A0A2S2QA34"/>
<dbReference type="PANTHER" id="PTHR46599:SF6">
    <property type="entry name" value="DUAL SPECIFICITY PHOSPHATASE 26"/>
    <property type="match status" value="1"/>
</dbReference>
<proteinExistence type="predicted"/>
<feature type="domain" description="PiggyBac transposable element-derived protein" evidence="1">
    <location>
        <begin position="1"/>
        <end position="129"/>
    </location>
</feature>
<sequence>MFDKFIDRSKNYYNLNPNVTIDEMLESFRGRCSFRQYMPNKPAKYGIKVHALVDSKTYYDFNMEIYAGQQPEVPYKVDNSASAVIKRLIAPISNSGRNITCDNWYTLFPMANEQQKIHNLTMVGTVKKN</sequence>
<name>A0A2S2QA34_9HEMI</name>
<protein>
    <submittedName>
        <fullName evidence="2">PiggyBac transposable element-derived protein 4</fullName>
    </submittedName>
</protein>
<evidence type="ECO:0000313" key="2">
    <source>
        <dbReference type="EMBL" id="MBY74597.1"/>
    </source>
</evidence>
<accession>A0A2S2QA34</accession>
<dbReference type="EMBL" id="GGMS01005394">
    <property type="protein sequence ID" value="MBY74597.1"/>
    <property type="molecule type" value="Transcribed_RNA"/>
</dbReference>
<evidence type="ECO:0000259" key="1">
    <source>
        <dbReference type="Pfam" id="PF13843"/>
    </source>
</evidence>
<dbReference type="OrthoDB" id="6620340at2759"/>
<reference evidence="2" key="1">
    <citation type="submission" date="2018-04" db="EMBL/GenBank/DDBJ databases">
        <title>Transcriptome assembly of Sipha flava.</title>
        <authorList>
            <person name="Scully E.D."/>
            <person name="Geib S.M."/>
            <person name="Palmer N.A."/>
            <person name="Koch K."/>
            <person name="Bradshaw J."/>
            <person name="Heng-Moss T."/>
            <person name="Sarath G."/>
        </authorList>
    </citation>
    <scope>NUCLEOTIDE SEQUENCE</scope>
</reference>
<dbReference type="InterPro" id="IPR029526">
    <property type="entry name" value="PGBD"/>
</dbReference>